<keyword evidence="2" id="KW-1185">Reference proteome</keyword>
<proteinExistence type="predicted"/>
<organism evidence="1 2">
    <name type="scientific">Reticulibacter mediterranei</name>
    <dbReference type="NCBI Taxonomy" id="2778369"/>
    <lineage>
        <taxon>Bacteria</taxon>
        <taxon>Bacillati</taxon>
        <taxon>Chloroflexota</taxon>
        <taxon>Ktedonobacteria</taxon>
        <taxon>Ktedonobacterales</taxon>
        <taxon>Reticulibacteraceae</taxon>
        <taxon>Reticulibacter</taxon>
    </lineage>
</organism>
<reference evidence="1" key="1">
    <citation type="submission" date="2020-10" db="EMBL/GenBank/DDBJ databases">
        <title>Taxonomic study of unclassified bacteria belonging to the class Ktedonobacteria.</title>
        <authorList>
            <person name="Yabe S."/>
            <person name="Wang C.M."/>
            <person name="Zheng Y."/>
            <person name="Sakai Y."/>
            <person name="Cavaletti L."/>
            <person name="Monciardini P."/>
            <person name="Donadio S."/>
        </authorList>
    </citation>
    <scope>NUCLEOTIDE SEQUENCE</scope>
    <source>
        <strain evidence="1">ID150040</strain>
    </source>
</reference>
<name>A0A8J3IPM0_9CHLR</name>
<comment type="caution">
    <text evidence="1">The sequence shown here is derived from an EMBL/GenBank/DDBJ whole genome shotgun (WGS) entry which is preliminary data.</text>
</comment>
<evidence type="ECO:0000313" key="1">
    <source>
        <dbReference type="EMBL" id="GHO98411.1"/>
    </source>
</evidence>
<gene>
    <name evidence="1" type="ORF">KSF_084590</name>
</gene>
<protein>
    <submittedName>
        <fullName evidence="1">Uncharacterized protein</fullName>
    </submittedName>
</protein>
<evidence type="ECO:0000313" key="2">
    <source>
        <dbReference type="Proteomes" id="UP000597444"/>
    </source>
</evidence>
<dbReference type="RefSeq" id="WP_220209165.1">
    <property type="nucleotide sequence ID" value="NZ_BNJK01000002.1"/>
</dbReference>
<dbReference type="EMBL" id="BNJK01000002">
    <property type="protein sequence ID" value="GHO98411.1"/>
    <property type="molecule type" value="Genomic_DNA"/>
</dbReference>
<dbReference type="Proteomes" id="UP000597444">
    <property type="component" value="Unassembled WGS sequence"/>
</dbReference>
<sequence length="198" mass="20223">MQQIRRGILAGFDRSTYTASVLLLEATSAALSNVPIATHIDGTSAQVGGLCAVLFFDEQNYQDAIIIAIAPNGSSGIPTPAPGRITFVPGFQQFSATTINSGVTSTFTVTGGSSGIPLGALGIVCKVFFSSPTAGAFLHLAPHGASDLTVYMTLGNIQVASSFVYGGGLLAADAQGKIDIKANVGNCTVWLSTCGYVV</sequence>
<dbReference type="AlphaFoldDB" id="A0A8J3IPM0"/>
<accession>A0A8J3IPM0</accession>